<organism evidence="1 2">
    <name type="scientific">Larimichthys crocea</name>
    <name type="common">Large yellow croaker</name>
    <name type="synonym">Pseudosciaena crocea</name>
    <dbReference type="NCBI Taxonomy" id="215358"/>
    <lineage>
        <taxon>Eukaryota</taxon>
        <taxon>Metazoa</taxon>
        <taxon>Chordata</taxon>
        <taxon>Craniata</taxon>
        <taxon>Vertebrata</taxon>
        <taxon>Euteleostomi</taxon>
        <taxon>Actinopterygii</taxon>
        <taxon>Neopterygii</taxon>
        <taxon>Teleostei</taxon>
        <taxon>Neoteleostei</taxon>
        <taxon>Acanthomorphata</taxon>
        <taxon>Eupercaria</taxon>
        <taxon>Sciaenidae</taxon>
        <taxon>Larimichthys</taxon>
    </lineage>
</organism>
<reference evidence="1" key="1">
    <citation type="submission" date="2018-11" db="EMBL/GenBank/DDBJ databases">
        <title>The sequence and de novo assembly of Larimichthys crocea genome using PacBio and Hi-C technologies.</title>
        <authorList>
            <person name="Xu P."/>
            <person name="Chen B."/>
            <person name="Zhou Z."/>
            <person name="Ke Q."/>
            <person name="Wu Y."/>
            <person name="Bai H."/>
            <person name="Pu F."/>
        </authorList>
    </citation>
    <scope>NUCLEOTIDE SEQUENCE</scope>
    <source>
        <tissue evidence="1">Muscle</tissue>
    </source>
</reference>
<dbReference type="Proteomes" id="UP000793456">
    <property type="component" value="Chromosome XVII"/>
</dbReference>
<evidence type="ECO:0000313" key="1">
    <source>
        <dbReference type="EMBL" id="TMS08605.1"/>
    </source>
</evidence>
<protein>
    <submittedName>
        <fullName evidence="1">Uncharacterized protein</fullName>
    </submittedName>
</protein>
<proteinExistence type="predicted"/>
<name>A0ACD3QN73_LARCR</name>
<keyword evidence="2" id="KW-1185">Reference proteome</keyword>
<evidence type="ECO:0000313" key="2">
    <source>
        <dbReference type="Proteomes" id="UP000793456"/>
    </source>
</evidence>
<gene>
    <name evidence="1" type="ORF">E3U43_006088</name>
</gene>
<accession>A0ACD3QN73</accession>
<sequence>METRKSTTAGVSFWTPAPVRTSRSSSVISEDVWEDEDEEQAEKDDDFVSQMDENGIIGLSDALGDLELAESCGDADAEYGPLIPEEAGLSGCERDTPPGELSYSLSKRLSYSGSAGEDLPSQCDDLIGSFKALAVDEEVRQWKEEQRMGCHPERDKFLTEEEKDGEEAGKRSDRKSKKNEHASTSSLDVNAMNIAHLLAMEPAGLLVLGLEAETFPEMSFIESLPESPRSNMSLKSSPRCPELKLRASLQPAAMFSEEVVPNHSSGEFRCRQQATTLLEQLQEDYSTLLTKYAEAENTIDRLRLEAKVNLYSDPPKPGHLVQSGLNQGSGFMMLNFPQAQRAEMNSASPHPNGHSTHQRSSSASPSKRSPDPQVGQQLAKILYNQADKFLKQLHTFEDLLKCKKLKPSEQVEGVSQLAEGLDSLERGYLLARDEHKVLQQRGAEISHFDPERELEGLIFQCGVHMDELKEQVDQMRQEELTCEAPPSPPPHPTPSLPPSERGETLAQAQSPPVPLLFYPGEATVLEVSSATEESDDAHSFYLKPLTGKQRRDEQDFTLIDHYQSFQELPKPLNHRQKEGAHCSAAVRTDMQPEDKEKERQSQRTANVEVQKSLPQSKQRPSRSSHPSCRASSQSTTLPVDPPSSRKRLEVGKCHSSSLSSLGEITALERKSSKLQTGSSRVLSQDRIISPETDSGFIGSESSRLTPAAVPSPLHQRASESRTALEPSRGSRLNPDQLRQTRQSQRRRTLSCSPKRWVSRSEPSRADSGTSEFGLESDSTHTTSEDGQNDQYTESVSSSPGSSPPAGCHHGDSLRALSSNHNDVIPTLQAEVNRLKASLEIWLRKNNPPSSVRATPSVQENYTHHNTSTPAARPGERRRDVSRGRRDRLVADEVEESTLRRTTRTRPLTAHRQKPQPDILTASEPRTAQPQPRVSRCTQTSTAASDNYSSHTNTVRGRTHLRQHPGVSAQMFVTADEPDSKSRRLAPCPQCLSRLQGRPEVGGNRESTQSSSHCRHCPLCGSTEPYRSTEPDSRRVAESSTRTSHQPAESQDGARGSRHFAAAAAAAPPTLLHCMPVCTPPFNLLYSSPLLMPSSSNTDTSSGVRGRSKARRRTRRSLSVDKQRSMDSSVDSSLDRAIKAARHMRHTSGHMARSLATGLHYQKLLTQSS</sequence>
<comment type="caution">
    <text evidence="1">The sequence shown here is derived from an EMBL/GenBank/DDBJ whole genome shotgun (WGS) entry which is preliminary data.</text>
</comment>
<dbReference type="EMBL" id="CM011690">
    <property type="protein sequence ID" value="TMS08605.1"/>
    <property type="molecule type" value="Genomic_DNA"/>
</dbReference>